<evidence type="ECO:0000256" key="5">
    <source>
        <dbReference type="ARBA" id="ARBA00022692"/>
    </source>
</evidence>
<dbReference type="PANTHER" id="PTHR42929">
    <property type="entry name" value="INNER MEMBRANE ABC TRANSPORTER PERMEASE PROTEIN YDCU-RELATED-RELATED"/>
    <property type="match status" value="1"/>
</dbReference>
<evidence type="ECO:0000256" key="4">
    <source>
        <dbReference type="ARBA" id="ARBA00022475"/>
    </source>
</evidence>
<proteinExistence type="inferred from homology"/>
<comment type="subcellular location">
    <subcellularLocation>
        <location evidence="1 8">Cell membrane</location>
        <topology evidence="1 8">Multi-pass membrane protein</topology>
    </subcellularLocation>
</comment>
<dbReference type="Pfam" id="PF00528">
    <property type="entry name" value="BPD_transp_1"/>
    <property type="match status" value="1"/>
</dbReference>
<keyword evidence="3 8" id="KW-0813">Transport</keyword>
<evidence type="ECO:0000313" key="10">
    <source>
        <dbReference type="EMBL" id="MBR1140221.1"/>
    </source>
</evidence>
<accession>A0ABS5GI10</accession>
<reference evidence="11" key="1">
    <citation type="journal article" date="2021" name="ISME J.">
        <title>Evolutionary origin and ecological implication of a unique nif island in free-living Bradyrhizobium lineages.</title>
        <authorList>
            <person name="Tao J."/>
        </authorList>
    </citation>
    <scope>NUCLEOTIDE SEQUENCE [LARGE SCALE GENOMIC DNA]</scope>
    <source>
        <strain evidence="11">SZCCT0094</strain>
    </source>
</reference>
<dbReference type="PROSITE" id="PS50928">
    <property type="entry name" value="ABC_TM1"/>
    <property type="match status" value="1"/>
</dbReference>
<dbReference type="CDD" id="cd06261">
    <property type="entry name" value="TM_PBP2"/>
    <property type="match status" value="1"/>
</dbReference>
<comment type="similarity">
    <text evidence="2">Belongs to the binding-protein-dependent transport system permease family. CysTW subfamily.</text>
</comment>
<evidence type="ECO:0000256" key="1">
    <source>
        <dbReference type="ARBA" id="ARBA00004651"/>
    </source>
</evidence>
<evidence type="ECO:0000256" key="6">
    <source>
        <dbReference type="ARBA" id="ARBA00022989"/>
    </source>
</evidence>
<feature type="transmembrane region" description="Helical" evidence="8">
    <location>
        <begin position="21"/>
        <end position="43"/>
    </location>
</feature>
<dbReference type="SUPFAM" id="SSF161098">
    <property type="entry name" value="MetI-like"/>
    <property type="match status" value="1"/>
</dbReference>
<dbReference type="Gene3D" id="1.10.3720.10">
    <property type="entry name" value="MetI-like"/>
    <property type="match status" value="1"/>
</dbReference>
<dbReference type="RefSeq" id="WP_012042130.1">
    <property type="nucleotide sequence ID" value="NZ_JABFDP010000027.1"/>
</dbReference>
<feature type="transmembrane region" description="Helical" evidence="8">
    <location>
        <begin position="72"/>
        <end position="99"/>
    </location>
</feature>
<evidence type="ECO:0000256" key="7">
    <source>
        <dbReference type="ARBA" id="ARBA00023136"/>
    </source>
</evidence>
<evidence type="ECO:0000256" key="8">
    <source>
        <dbReference type="RuleBase" id="RU363032"/>
    </source>
</evidence>
<organism evidence="10 11">
    <name type="scientific">Bradyrhizobium denitrificans</name>
    <dbReference type="NCBI Taxonomy" id="2734912"/>
    <lineage>
        <taxon>Bacteria</taxon>
        <taxon>Pseudomonadati</taxon>
        <taxon>Pseudomonadota</taxon>
        <taxon>Alphaproteobacteria</taxon>
        <taxon>Hyphomicrobiales</taxon>
        <taxon>Nitrobacteraceae</taxon>
        <taxon>Bradyrhizobium</taxon>
    </lineage>
</organism>
<feature type="transmembrane region" description="Helical" evidence="8">
    <location>
        <begin position="260"/>
        <end position="282"/>
    </location>
</feature>
<evidence type="ECO:0000256" key="3">
    <source>
        <dbReference type="ARBA" id="ARBA00022448"/>
    </source>
</evidence>
<keyword evidence="11" id="KW-1185">Reference proteome</keyword>
<dbReference type="PANTHER" id="PTHR42929:SF1">
    <property type="entry name" value="INNER MEMBRANE ABC TRANSPORTER PERMEASE PROTEIN YDCU-RELATED"/>
    <property type="match status" value="1"/>
</dbReference>
<keyword evidence="5 8" id="KW-0812">Transmembrane</keyword>
<dbReference type="InterPro" id="IPR000515">
    <property type="entry name" value="MetI-like"/>
</dbReference>
<feature type="transmembrane region" description="Helical" evidence="8">
    <location>
        <begin position="217"/>
        <end position="240"/>
    </location>
</feature>
<gene>
    <name evidence="10" type="ORF">JQ619_31135</name>
</gene>
<keyword evidence="4" id="KW-1003">Cell membrane</keyword>
<feature type="transmembrane region" description="Helical" evidence="8">
    <location>
        <begin position="162"/>
        <end position="181"/>
    </location>
</feature>
<evidence type="ECO:0000313" key="11">
    <source>
        <dbReference type="Proteomes" id="UP001314635"/>
    </source>
</evidence>
<feature type="domain" description="ABC transmembrane type-1" evidence="9">
    <location>
        <begin position="73"/>
        <end position="281"/>
    </location>
</feature>
<dbReference type="EMBL" id="JAFCLK010000038">
    <property type="protein sequence ID" value="MBR1140221.1"/>
    <property type="molecule type" value="Genomic_DNA"/>
</dbReference>
<sequence>MMPSSSSTSRSSLTGWLYVSPLVGVLVPFFLAPILVVLAASFFGSDGFGGLTPGFTLANYVEVLHSALTLKLYLATIKFTVLTWIFTLLIGFFVAYFLVFHVRNQLLAIGLFLLCTVPFWTSNIIRMISWIPLLGKEGLINAALISTGVIRQPLEVLLFSDLAVVIAYVHQLTIFMIVPIFNAMARIDKRLIEAAIDAGASRFDILRLIVVPMAKSGIALGSIFVVSIVMGDFFVVKVMSGGGSASVVSAFYEDVGVLQYPTAAASAVLLTLVLVAIVSLILRSVDIRREITR</sequence>
<feature type="transmembrane region" description="Helical" evidence="8">
    <location>
        <begin position="106"/>
        <end position="125"/>
    </location>
</feature>
<comment type="caution">
    <text evidence="10">The sequence shown here is derived from an EMBL/GenBank/DDBJ whole genome shotgun (WGS) entry which is preliminary data.</text>
</comment>
<protein>
    <submittedName>
        <fullName evidence="10">ABC transporter permease</fullName>
    </submittedName>
</protein>
<evidence type="ECO:0000259" key="9">
    <source>
        <dbReference type="PROSITE" id="PS50928"/>
    </source>
</evidence>
<dbReference type="InterPro" id="IPR035906">
    <property type="entry name" value="MetI-like_sf"/>
</dbReference>
<evidence type="ECO:0000256" key="2">
    <source>
        <dbReference type="ARBA" id="ARBA00007069"/>
    </source>
</evidence>
<keyword evidence="6 8" id="KW-1133">Transmembrane helix</keyword>
<name>A0ABS5GI10_9BRAD</name>
<keyword evidence="7 8" id="KW-0472">Membrane</keyword>
<dbReference type="Proteomes" id="UP001314635">
    <property type="component" value="Unassembled WGS sequence"/>
</dbReference>